<evidence type="ECO:0000313" key="2">
    <source>
        <dbReference type="Proteomes" id="UP000018545"/>
    </source>
</evidence>
<dbReference type="EMBL" id="CP006731">
    <property type="protein sequence ID" value="AHB71987.1"/>
    <property type="molecule type" value="Genomic_DNA"/>
</dbReference>
<gene>
    <name evidence="1" type="ORF">P262_05101</name>
</gene>
<proteinExistence type="predicted"/>
<organism evidence="1 2">
    <name type="scientific">Cronobacter malonaticus</name>
    <dbReference type="NCBI Taxonomy" id="413503"/>
    <lineage>
        <taxon>Bacteria</taxon>
        <taxon>Pseudomonadati</taxon>
        <taxon>Pseudomonadota</taxon>
        <taxon>Gammaproteobacteria</taxon>
        <taxon>Enterobacterales</taxon>
        <taxon>Enterobacteriaceae</taxon>
        <taxon>Cronobacter</taxon>
    </lineage>
</organism>
<reference evidence="1 2" key="1">
    <citation type="journal article" date="2014" name="Genome Announc.">
        <title>Complete Genome Sequence of Cronobacter sakazakii Strain CMCC 45402.</title>
        <authorList>
            <person name="Zhao Z."/>
            <person name="Wang L."/>
            <person name="Wang B."/>
            <person name="Liang H."/>
            <person name="Ye Q."/>
            <person name="Zeng M."/>
        </authorList>
    </citation>
    <scope>NUCLEOTIDE SEQUENCE [LARGE SCALE GENOMIC DNA]</scope>
    <source>
        <strain evidence="2">45402</strain>
    </source>
</reference>
<evidence type="ECO:0000313" key="1">
    <source>
        <dbReference type="EMBL" id="AHB71987.1"/>
    </source>
</evidence>
<sequence length="37" mass="4373">MKKNDIVFPARVQGNHNHLTTRGLFQKWEAFHAARRP</sequence>
<protein>
    <submittedName>
        <fullName evidence="1">Uncharacterized protein</fullName>
    </submittedName>
</protein>
<dbReference type="KEGG" id="csi:P262_05101"/>
<dbReference type="Proteomes" id="UP000018545">
    <property type="component" value="Chromosome"/>
</dbReference>
<name>V5U4C5_9ENTR</name>
<accession>V5U4C5</accession>
<dbReference type="HOGENOM" id="CLU_3342741_0_0_6"/>
<dbReference type="AlphaFoldDB" id="V5U4C5"/>